<keyword evidence="2" id="KW-0663">Pyridoxal phosphate</keyword>
<dbReference type="CDD" id="cd07377">
    <property type="entry name" value="WHTH_GntR"/>
    <property type="match status" value="1"/>
</dbReference>
<keyword evidence="7" id="KW-0032">Aminotransferase</keyword>
<dbReference type="SUPFAM" id="SSF53383">
    <property type="entry name" value="PLP-dependent transferases"/>
    <property type="match status" value="1"/>
</dbReference>
<name>A0ABU1D5X4_9BURK</name>
<dbReference type="PRINTS" id="PR00035">
    <property type="entry name" value="HTHGNTR"/>
</dbReference>
<dbReference type="PANTHER" id="PTHR46577">
    <property type="entry name" value="HTH-TYPE TRANSCRIPTIONAL REGULATORY PROTEIN GABR"/>
    <property type="match status" value="1"/>
</dbReference>
<dbReference type="GO" id="GO:0008483">
    <property type="term" value="F:transaminase activity"/>
    <property type="evidence" value="ECO:0007669"/>
    <property type="project" value="UniProtKB-KW"/>
</dbReference>
<evidence type="ECO:0000256" key="3">
    <source>
        <dbReference type="ARBA" id="ARBA00023015"/>
    </source>
</evidence>
<reference evidence="7 8" key="1">
    <citation type="submission" date="2023-08" db="EMBL/GenBank/DDBJ databases">
        <title>Alcaligenaceae gen. nov., a novel taxon isolated from the sludge of Yixing Pesticide Factory.</title>
        <authorList>
            <person name="Ruan L."/>
        </authorList>
    </citation>
    <scope>NUCLEOTIDE SEQUENCE [LARGE SCALE GENOMIC DNA]</scope>
    <source>
        <strain evidence="7 8">LG-2</strain>
    </source>
</reference>
<dbReference type="CDD" id="cd00609">
    <property type="entry name" value="AAT_like"/>
    <property type="match status" value="1"/>
</dbReference>
<dbReference type="InterPro" id="IPR015421">
    <property type="entry name" value="PyrdxlP-dep_Trfase_major"/>
</dbReference>
<dbReference type="PROSITE" id="PS50949">
    <property type="entry name" value="HTH_GNTR"/>
    <property type="match status" value="1"/>
</dbReference>
<feature type="domain" description="HTH gntR-type" evidence="6">
    <location>
        <begin position="19"/>
        <end position="87"/>
    </location>
</feature>
<dbReference type="InterPro" id="IPR036388">
    <property type="entry name" value="WH-like_DNA-bd_sf"/>
</dbReference>
<dbReference type="Proteomes" id="UP001232156">
    <property type="component" value="Unassembled WGS sequence"/>
</dbReference>
<evidence type="ECO:0000256" key="1">
    <source>
        <dbReference type="ARBA" id="ARBA00005384"/>
    </source>
</evidence>
<dbReference type="Gene3D" id="1.10.10.10">
    <property type="entry name" value="Winged helix-like DNA-binding domain superfamily/Winged helix DNA-binding domain"/>
    <property type="match status" value="1"/>
</dbReference>
<dbReference type="InterPro" id="IPR000524">
    <property type="entry name" value="Tscrpt_reg_HTH_GntR"/>
</dbReference>
<protein>
    <submittedName>
        <fullName evidence="7">PLP-dependent aminotransferase family protein</fullName>
    </submittedName>
</protein>
<dbReference type="SUPFAM" id="SSF46785">
    <property type="entry name" value="Winged helix' DNA-binding domain"/>
    <property type="match status" value="1"/>
</dbReference>
<dbReference type="InterPro" id="IPR015424">
    <property type="entry name" value="PyrdxlP-dep_Trfase"/>
</dbReference>
<evidence type="ECO:0000313" key="8">
    <source>
        <dbReference type="Proteomes" id="UP001232156"/>
    </source>
</evidence>
<comment type="caution">
    <text evidence="7">The sequence shown here is derived from an EMBL/GenBank/DDBJ whole genome shotgun (WGS) entry which is preliminary data.</text>
</comment>
<dbReference type="InterPro" id="IPR004839">
    <property type="entry name" value="Aminotransferase_I/II_large"/>
</dbReference>
<comment type="similarity">
    <text evidence="1">In the C-terminal section; belongs to the class-I pyridoxal-phosphate-dependent aminotransferase family.</text>
</comment>
<dbReference type="EMBL" id="JAUZQE010000013">
    <property type="protein sequence ID" value="MDR4125775.1"/>
    <property type="molecule type" value="Genomic_DNA"/>
</dbReference>
<keyword evidence="7" id="KW-0808">Transferase</keyword>
<dbReference type="Pfam" id="PF00155">
    <property type="entry name" value="Aminotran_1_2"/>
    <property type="match status" value="1"/>
</dbReference>
<accession>A0ABU1D5X4</accession>
<evidence type="ECO:0000313" key="7">
    <source>
        <dbReference type="EMBL" id="MDR4125775.1"/>
    </source>
</evidence>
<keyword evidence="4" id="KW-0238">DNA-binding</keyword>
<dbReference type="SMART" id="SM00345">
    <property type="entry name" value="HTH_GNTR"/>
    <property type="match status" value="1"/>
</dbReference>
<dbReference type="PANTHER" id="PTHR46577:SF1">
    <property type="entry name" value="HTH-TYPE TRANSCRIPTIONAL REGULATORY PROTEIN GABR"/>
    <property type="match status" value="1"/>
</dbReference>
<gene>
    <name evidence="7" type="ORF">Q8947_07220</name>
</gene>
<evidence type="ECO:0000259" key="6">
    <source>
        <dbReference type="PROSITE" id="PS50949"/>
    </source>
</evidence>
<evidence type="ECO:0000256" key="2">
    <source>
        <dbReference type="ARBA" id="ARBA00022898"/>
    </source>
</evidence>
<dbReference type="InterPro" id="IPR051446">
    <property type="entry name" value="HTH_trans_reg/aminotransferase"/>
</dbReference>
<evidence type="ECO:0000256" key="4">
    <source>
        <dbReference type="ARBA" id="ARBA00023125"/>
    </source>
</evidence>
<dbReference type="InterPro" id="IPR036390">
    <property type="entry name" value="WH_DNA-bd_sf"/>
</dbReference>
<dbReference type="Pfam" id="PF00392">
    <property type="entry name" value="GntR"/>
    <property type="match status" value="1"/>
</dbReference>
<dbReference type="Gene3D" id="3.40.640.10">
    <property type="entry name" value="Type I PLP-dependent aspartate aminotransferase-like (Major domain)"/>
    <property type="match status" value="1"/>
</dbReference>
<evidence type="ECO:0000256" key="5">
    <source>
        <dbReference type="ARBA" id="ARBA00023163"/>
    </source>
</evidence>
<organism evidence="7 8">
    <name type="scientific">Yanghanlia caeni</name>
    <dbReference type="NCBI Taxonomy" id="3064283"/>
    <lineage>
        <taxon>Bacteria</taxon>
        <taxon>Pseudomonadati</taxon>
        <taxon>Pseudomonadota</taxon>
        <taxon>Betaproteobacteria</taxon>
        <taxon>Burkholderiales</taxon>
        <taxon>Alcaligenaceae</taxon>
        <taxon>Yanghanlia</taxon>
    </lineage>
</organism>
<keyword evidence="8" id="KW-1185">Reference proteome</keyword>
<dbReference type="RefSeq" id="WP_347286893.1">
    <property type="nucleotide sequence ID" value="NZ_JAUZQE010000013.1"/>
</dbReference>
<keyword evidence="5" id="KW-0804">Transcription</keyword>
<proteinExistence type="inferred from homology"/>
<keyword evidence="3" id="KW-0805">Transcription regulation</keyword>
<sequence length="498" mass="55232">MSVAIGEWLQQWMQKRSGEPAYRQLYRLLRQAILEGRLGPGARLPSSRQLAADLSVARNTVLQVYEQLAVEGYVSAATGRGTFVEDISHDLPVRARPVEHRQGAGPRAAASGPRLSERGRRLMSSLGYSDRQYGAFMAGVPDVSAFPARQWMRIQNRHWRMMRPELLSYAPSGGYPPLRQALSEHLGATRSVTSHAGQVVITSGIHQAIDVAVRLLCDVGDRVWIEEPAYWGIRNLMVSQGLEVVGIPVDAQGINPRGHDLLHPPRLIIVTPSHQYPLGMVMSLARRRRLLEYARQHGCWILEDDYDSDFRYGGRPLPSLQGLDEAGLVIYAGSFSKMLFPGLRVGYVVVPERLAGPFASAVAELFREGQLITQSVMADFLREGHVTSHMRKMRSRYAARRACLIESVHARYGTALRIVGDKAGLHLVLALPRTADDVAICRTAYQRGIMARPLSSYYLLPERAQKGLVLGYAGVPEADIPNAFTVLADVIDTELRKS</sequence>